<evidence type="ECO:0000256" key="1">
    <source>
        <dbReference type="SAM" id="MobiDB-lite"/>
    </source>
</evidence>
<reference evidence="2 3" key="1">
    <citation type="journal article" date="2005" name="Nature">
        <title>The map-based sequence of the rice genome.</title>
        <authorList>
            <consortium name="International rice genome sequencing project (IRGSP)"/>
            <person name="Matsumoto T."/>
            <person name="Wu J."/>
            <person name="Kanamori H."/>
            <person name="Katayose Y."/>
            <person name="Fujisawa M."/>
            <person name="Namiki N."/>
            <person name="Mizuno H."/>
            <person name="Yamamoto K."/>
            <person name="Antonio B.A."/>
            <person name="Baba T."/>
            <person name="Sakata K."/>
            <person name="Nagamura Y."/>
            <person name="Aoki H."/>
            <person name="Arikawa K."/>
            <person name="Arita K."/>
            <person name="Bito T."/>
            <person name="Chiden Y."/>
            <person name="Fujitsuka N."/>
            <person name="Fukunaka R."/>
            <person name="Hamada M."/>
            <person name="Harada C."/>
            <person name="Hayashi A."/>
            <person name="Hijishita S."/>
            <person name="Honda M."/>
            <person name="Hosokawa S."/>
            <person name="Ichikawa Y."/>
            <person name="Idonuma A."/>
            <person name="Iijima M."/>
            <person name="Ikeda M."/>
            <person name="Ikeno M."/>
            <person name="Ito K."/>
            <person name="Ito S."/>
            <person name="Ito T."/>
            <person name="Ito Y."/>
            <person name="Ito Y."/>
            <person name="Iwabuchi A."/>
            <person name="Kamiya K."/>
            <person name="Karasawa W."/>
            <person name="Kurita K."/>
            <person name="Katagiri S."/>
            <person name="Kikuta A."/>
            <person name="Kobayashi H."/>
            <person name="Kobayashi N."/>
            <person name="Machita K."/>
            <person name="Maehara T."/>
            <person name="Masukawa M."/>
            <person name="Mizubayashi T."/>
            <person name="Mukai Y."/>
            <person name="Nagasaki H."/>
            <person name="Nagata Y."/>
            <person name="Naito S."/>
            <person name="Nakashima M."/>
            <person name="Nakama Y."/>
            <person name="Nakamichi Y."/>
            <person name="Nakamura M."/>
            <person name="Meguro A."/>
            <person name="Negishi M."/>
            <person name="Ohta I."/>
            <person name="Ohta T."/>
            <person name="Okamoto M."/>
            <person name="Ono N."/>
            <person name="Saji S."/>
            <person name="Sakaguchi M."/>
            <person name="Sakai K."/>
            <person name="Shibata M."/>
            <person name="Shimokawa T."/>
            <person name="Song J."/>
            <person name="Takazaki Y."/>
            <person name="Terasawa K."/>
            <person name="Tsugane M."/>
            <person name="Tsuji K."/>
            <person name="Ueda S."/>
            <person name="Waki K."/>
            <person name="Yamagata H."/>
            <person name="Yamamoto M."/>
            <person name="Yamamoto S."/>
            <person name="Yamane H."/>
            <person name="Yoshiki S."/>
            <person name="Yoshihara R."/>
            <person name="Yukawa K."/>
            <person name="Zhong H."/>
            <person name="Yano M."/>
            <person name="Yuan Q."/>
            <person name="Ouyang S."/>
            <person name="Liu J."/>
            <person name="Jones K.M."/>
            <person name="Gansberger K."/>
            <person name="Moffat K."/>
            <person name="Hill J."/>
            <person name="Bera J."/>
            <person name="Fadrosh D."/>
            <person name="Jin S."/>
            <person name="Johri S."/>
            <person name="Kim M."/>
            <person name="Overton L."/>
            <person name="Reardon M."/>
            <person name="Tsitrin T."/>
            <person name="Vuong H."/>
            <person name="Weaver B."/>
            <person name="Ciecko A."/>
            <person name="Tallon L."/>
            <person name="Jackson J."/>
            <person name="Pai G."/>
            <person name="Aken S.V."/>
            <person name="Utterback T."/>
            <person name="Reidmuller S."/>
            <person name="Feldblyum T."/>
            <person name="Hsiao J."/>
            <person name="Zismann V."/>
            <person name="Iobst S."/>
            <person name="de Vazeille A.R."/>
            <person name="Buell C.R."/>
            <person name="Ying K."/>
            <person name="Li Y."/>
            <person name="Lu T."/>
            <person name="Huang Y."/>
            <person name="Zhao Q."/>
            <person name="Feng Q."/>
            <person name="Zhang L."/>
            <person name="Zhu J."/>
            <person name="Weng Q."/>
            <person name="Mu J."/>
            <person name="Lu Y."/>
            <person name="Fan D."/>
            <person name="Liu Y."/>
            <person name="Guan J."/>
            <person name="Zhang Y."/>
            <person name="Yu S."/>
            <person name="Liu X."/>
            <person name="Zhang Y."/>
            <person name="Hong G."/>
            <person name="Han B."/>
            <person name="Choisne N."/>
            <person name="Demange N."/>
            <person name="Orjeda G."/>
            <person name="Samain S."/>
            <person name="Cattolico L."/>
            <person name="Pelletier E."/>
            <person name="Couloux A."/>
            <person name="Segurens B."/>
            <person name="Wincker P."/>
            <person name="D'Hont A."/>
            <person name="Scarpelli C."/>
            <person name="Weissenbach J."/>
            <person name="Salanoubat M."/>
            <person name="Quetier F."/>
            <person name="Yu Y."/>
            <person name="Kim H.R."/>
            <person name="Rambo T."/>
            <person name="Currie J."/>
            <person name="Collura K."/>
            <person name="Luo M."/>
            <person name="Yang T."/>
            <person name="Ammiraju J.S.S."/>
            <person name="Engler F."/>
            <person name="Soderlund C."/>
            <person name="Wing R.A."/>
            <person name="Palmer L.E."/>
            <person name="de la Bastide M."/>
            <person name="Spiegel L."/>
            <person name="Nascimento L."/>
            <person name="Zutavern T."/>
            <person name="O'Shaughnessy A."/>
            <person name="Dike S."/>
            <person name="Dedhia N."/>
            <person name="Preston R."/>
            <person name="Balija V."/>
            <person name="McCombie W.R."/>
            <person name="Chow T."/>
            <person name="Chen H."/>
            <person name="Chung M."/>
            <person name="Chen C."/>
            <person name="Shaw J."/>
            <person name="Wu H."/>
            <person name="Hsiao K."/>
            <person name="Chao Y."/>
            <person name="Chu M."/>
            <person name="Cheng C."/>
            <person name="Hour A."/>
            <person name="Lee P."/>
            <person name="Lin S."/>
            <person name="Lin Y."/>
            <person name="Liou J."/>
            <person name="Liu S."/>
            <person name="Hsing Y."/>
            <person name="Raghuvanshi S."/>
            <person name="Mohanty A."/>
            <person name="Bharti A.K."/>
            <person name="Gaur A."/>
            <person name="Gupta V."/>
            <person name="Kumar D."/>
            <person name="Ravi V."/>
            <person name="Vij S."/>
            <person name="Kapur A."/>
            <person name="Khurana P."/>
            <person name="Khurana P."/>
            <person name="Khurana J.P."/>
            <person name="Tyagi A.K."/>
            <person name="Gaikwad K."/>
            <person name="Singh A."/>
            <person name="Dalal V."/>
            <person name="Srivastava S."/>
            <person name="Dixit A."/>
            <person name="Pal A.K."/>
            <person name="Ghazi I.A."/>
            <person name="Yadav M."/>
            <person name="Pandit A."/>
            <person name="Bhargava A."/>
            <person name="Sureshbabu K."/>
            <person name="Batra K."/>
            <person name="Sharma T.R."/>
            <person name="Mohapatra T."/>
            <person name="Singh N.K."/>
            <person name="Messing J."/>
            <person name="Nelson A.B."/>
            <person name="Fuks G."/>
            <person name="Kavchok S."/>
            <person name="Keizer G."/>
            <person name="Linton E."/>
            <person name="Llaca V."/>
            <person name="Song R."/>
            <person name="Tanyolac B."/>
            <person name="Young S."/>
            <person name="Ho-Il K."/>
            <person name="Hahn J.H."/>
            <person name="Sangsakoo G."/>
            <person name="Vanavichit A."/>
            <person name="de Mattos Luiz.A.T."/>
            <person name="Zimmer P.D."/>
            <person name="Malone G."/>
            <person name="Dellagostin O."/>
            <person name="de Oliveira A.C."/>
            <person name="Bevan M."/>
            <person name="Bancroft I."/>
            <person name="Minx P."/>
            <person name="Cordum H."/>
            <person name="Wilson R."/>
            <person name="Cheng Z."/>
            <person name="Jin W."/>
            <person name="Jiang J."/>
            <person name="Leong S.A."/>
            <person name="Iwama H."/>
            <person name="Gojobori T."/>
            <person name="Itoh T."/>
            <person name="Niimura Y."/>
            <person name="Fujii Y."/>
            <person name="Habara T."/>
            <person name="Sakai H."/>
            <person name="Sato Y."/>
            <person name="Wilson G."/>
            <person name="Kumar K."/>
            <person name="McCouch S."/>
            <person name="Juretic N."/>
            <person name="Hoen D."/>
            <person name="Wright S."/>
            <person name="Bruskiewich R."/>
            <person name="Bureau T."/>
            <person name="Miyao A."/>
            <person name="Hirochika H."/>
            <person name="Nishikawa T."/>
            <person name="Kadowaki K."/>
            <person name="Sugiura M."/>
            <person name="Burr B."/>
            <person name="Sasaki T."/>
        </authorList>
    </citation>
    <scope>NUCLEOTIDE SEQUENCE [LARGE SCALE GENOMIC DNA]</scope>
    <source>
        <strain evidence="3">cv. Nipponbare</strain>
    </source>
</reference>
<proteinExistence type="predicted"/>
<evidence type="ECO:0000313" key="3">
    <source>
        <dbReference type="Proteomes" id="UP000000763"/>
    </source>
</evidence>
<feature type="compositionally biased region" description="Basic residues" evidence="1">
    <location>
        <begin position="127"/>
        <end position="136"/>
    </location>
</feature>
<dbReference type="EMBL" id="AP008214">
    <property type="protein sequence ID" value="BAH94381.1"/>
    <property type="molecule type" value="Genomic_DNA"/>
</dbReference>
<name>C7J659_ORYSJ</name>
<protein>
    <submittedName>
        <fullName evidence="2">Os08g0507701 protein</fullName>
    </submittedName>
</protein>
<reference evidence="3" key="2">
    <citation type="journal article" date="2008" name="Nucleic Acids Res.">
        <title>The rice annotation project database (RAP-DB): 2008 update.</title>
        <authorList>
            <consortium name="The rice annotation project (RAP)"/>
        </authorList>
    </citation>
    <scope>GENOME REANNOTATION</scope>
    <source>
        <strain evidence="3">cv. Nipponbare</strain>
    </source>
</reference>
<feature type="region of interest" description="Disordered" evidence="1">
    <location>
        <begin position="114"/>
        <end position="136"/>
    </location>
</feature>
<dbReference type="KEGG" id="dosa:Os08g0507701"/>
<gene>
    <name evidence="2" type="ordered locus">Os08g0507701</name>
</gene>
<dbReference type="Proteomes" id="UP000000763">
    <property type="component" value="Chromosome 8"/>
</dbReference>
<dbReference type="AlphaFoldDB" id="C7J659"/>
<sequence length="136" mass="14772">MSRTLRSRTPRAAARLRGEKTWVAATPRSVFQRGSELGSHIMDRLANPRARVVSGTARAARRRSCLVNASLAAPADETTTVVTRPSFSAITGPCSPARRARAWCMLPRRLSTLPITGSGVGPGGSRRDRRRIVPVR</sequence>
<accession>C7J659</accession>
<evidence type="ECO:0000313" key="2">
    <source>
        <dbReference type="EMBL" id="BAH94381.1"/>
    </source>
</evidence>
<organism evidence="2 3">
    <name type="scientific">Oryza sativa subsp. japonica</name>
    <name type="common">Rice</name>
    <dbReference type="NCBI Taxonomy" id="39947"/>
    <lineage>
        <taxon>Eukaryota</taxon>
        <taxon>Viridiplantae</taxon>
        <taxon>Streptophyta</taxon>
        <taxon>Embryophyta</taxon>
        <taxon>Tracheophyta</taxon>
        <taxon>Spermatophyta</taxon>
        <taxon>Magnoliopsida</taxon>
        <taxon>Liliopsida</taxon>
        <taxon>Poales</taxon>
        <taxon>Poaceae</taxon>
        <taxon>BOP clade</taxon>
        <taxon>Oryzoideae</taxon>
        <taxon>Oryzeae</taxon>
        <taxon>Oryzinae</taxon>
        <taxon>Oryza</taxon>
        <taxon>Oryza sativa</taxon>
    </lineage>
</organism>